<gene>
    <name evidence="2" type="ORF">Y1Q_0002705</name>
</gene>
<feature type="region of interest" description="Disordered" evidence="1">
    <location>
        <begin position="1"/>
        <end position="25"/>
    </location>
</feature>
<dbReference type="EMBL" id="AKHW03001485">
    <property type="protein sequence ID" value="KYO42058.1"/>
    <property type="molecule type" value="Genomic_DNA"/>
</dbReference>
<evidence type="ECO:0000313" key="2">
    <source>
        <dbReference type="EMBL" id="KYO42058.1"/>
    </source>
</evidence>
<dbReference type="AlphaFoldDB" id="A0A151NZ38"/>
<protein>
    <submittedName>
        <fullName evidence="2">Uncharacterized protein</fullName>
    </submittedName>
</protein>
<dbReference type="Proteomes" id="UP000050525">
    <property type="component" value="Unassembled WGS sequence"/>
</dbReference>
<name>A0A151NZ38_ALLMI</name>
<sequence>MKDDANEQKPREAKNSCKSIPEPQFDIPTTGAESWDCSEVACGKKVRIRSLELYRAVNSVTPSNGNHVNHFITEWHC</sequence>
<proteinExistence type="predicted"/>
<evidence type="ECO:0000313" key="3">
    <source>
        <dbReference type="Proteomes" id="UP000050525"/>
    </source>
</evidence>
<reference evidence="2 3" key="1">
    <citation type="journal article" date="2012" name="Genome Biol.">
        <title>Sequencing three crocodilian genomes to illuminate the evolution of archosaurs and amniotes.</title>
        <authorList>
            <person name="St John J.A."/>
            <person name="Braun E.L."/>
            <person name="Isberg S.R."/>
            <person name="Miles L.G."/>
            <person name="Chong A.Y."/>
            <person name="Gongora J."/>
            <person name="Dalzell P."/>
            <person name="Moran C."/>
            <person name="Bed'hom B."/>
            <person name="Abzhanov A."/>
            <person name="Burgess S.C."/>
            <person name="Cooksey A.M."/>
            <person name="Castoe T.A."/>
            <person name="Crawford N.G."/>
            <person name="Densmore L.D."/>
            <person name="Drew J.C."/>
            <person name="Edwards S.V."/>
            <person name="Faircloth B.C."/>
            <person name="Fujita M.K."/>
            <person name="Greenwold M.J."/>
            <person name="Hoffmann F.G."/>
            <person name="Howard J.M."/>
            <person name="Iguchi T."/>
            <person name="Janes D.E."/>
            <person name="Khan S.Y."/>
            <person name="Kohno S."/>
            <person name="de Koning A.J."/>
            <person name="Lance S.L."/>
            <person name="McCarthy F.M."/>
            <person name="McCormack J.E."/>
            <person name="Merchant M.E."/>
            <person name="Peterson D.G."/>
            <person name="Pollock D.D."/>
            <person name="Pourmand N."/>
            <person name="Raney B.J."/>
            <person name="Roessler K.A."/>
            <person name="Sanford J.R."/>
            <person name="Sawyer R.H."/>
            <person name="Schmidt C.J."/>
            <person name="Triplett E.W."/>
            <person name="Tuberville T.D."/>
            <person name="Venegas-Anaya M."/>
            <person name="Howard J.T."/>
            <person name="Jarvis E.D."/>
            <person name="Guillette L.J.Jr."/>
            <person name="Glenn T.C."/>
            <person name="Green R.E."/>
            <person name="Ray D.A."/>
        </authorList>
    </citation>
    <scope>NUCLEOTIDE SEQUENCE [LARGE SCALE GENOMIC DNA]</scope>
    <source>
        <strain evidence="2">KSC_2009_1</strain>
    </source>
</reference>
<evidence type="ECO:0000256" key="1">
    <source>
        <dbReference type="SAM" id="MobiDB-lite"/>
    </source>
</evidence>
<organism evidence="2 3">
    <name type="scientific">Alligator mississippiensis</name>
    <name type="common">American alligator</name>
    <dbReference type="NCBI Taxonomy" id="8496"/>
    <lineage>
        <taxon>Eukaryota</taxon>
        <taxon>Metazoa</taxon>
        <taxon>Chordata</taxon>
        <taxon>Craniata</taxon>
        <taxon>Vertebrata</taxon>
        <taxon>Euteleostomi</taxon>
        <taxon>Archelosauria</taxon>
        <taxon>Archosauria</taxon>
        <taxon>Crocodylia</taxon>
        <taxon>Alligatoridae</taxon>
        <taxon>Alligatorinae</taxon>
        <taxon>Alligator</taxon>
    </lineage>
</organism>
<accession>A0A151NZ38</accession>
<keyword evidence="3" id="KW-1185">Reference proteome</keyword>
<feature type="compositionally biased region" description="Basic and acidic residues" evidence="1">
    <location>
        <begin position="1"/>
        <end position="15"/>
    </location>
</feature>
<comment type="caution">
    <text evidence="2">The sequence shown here is derived from an EMBL/GenBank/DDBJ whole genome shotgun (WGS) entry which is preliminary data.</text>
</comment>